<dbReference type="EMBL" id="LAZR01000432">
    <property type="protein sequence ID" value="KKN69137.1"/>
    <property type="molecule type" value="Genomic_DNA"/>
</dbReference>
<accession>A0A0F9T2R6</accession>
<dbReference type="InterPro" id="IPR003615">
    <property type="entry name" value="HNH_nuc"/>
</dbReference>
<dbReference type="InterPro" id="IPR044925">
    <property type="entry name" value="His-Me_finger_sf"/>
</dbReference>
<reference evidence="2" key="1">
    <citation type="journal article" date="2015" name="Nature">
        <title>Complex archaea that bridge the gap between prokaryotes and eukaryotes.</title>
        <authorList>
            <person name="Spang A."/>
            <person name="Saw J.H."/>
            <person name="Jorgensen S.L."/>
            <person name="Zaremba-Niedzwiedzka K."/>
            <person name="Martijn J."/>
            <person name="Lind A.E."/>
            <person name="van Eijk R."/>
            <person name="Schleper C."/>
            <person name="Guy L."/>
            <person name="Ettema T.J."/>
        </authorList>
    </citation>
    <scope>NUCLEOTIDE SEQUENCE</scope>
</reference>
<organism evidence="2">
    <name type="scientific">marine sediment metagenome</name>
    <dbReference type="NCBI Taxonomy" id="412755"/>
    <lineage>
        <taxon>unclassified sequences</taxon>
        <taxon>metagenomes</taxon>
        <taxon>ecological metagenomes</taxon>
    </lineage>
</organism>
<gene>
    <name evidence="2" type="ORF">LCGC14_0444260</name>
</gene>
<dbReference type="CDD" id="cd00085">
    <property type="entry name" value="HNHc"/>
    <property type="match status" value="1"/>
</dbReference>
<dbReference type="Gene3D" id="3.90.75.20">
    <property type="match status" value="1"/>
</dbReference>
<comment type="caution">
    <text evidence="2">The sequence shown here is derived from an EMBL/GenBank/DDBJ whole genome shotgun (WGS) entry which is preliminary data.</text>
</comment>
<protein>
    <recommendedName>
        <fullName evidence="1">HNH nuclease domain-containing protein</fullName>
    </recommendedName>
</protein>
<name>A0A0F9T2R6_9ZZZZ</name>
<evidence type="ECO:0000259" key="1">
    <source>
        <dbReference type="SMART" id="SM00507"/>
    </source>
</evidence>
<dbReference type="SMART" id="SM00507">
    <property type="entry name" value="HNHc"/>
    <property type="match status" value="1"/>
</dbReference>
<dbReference type="Pfam" id="PF13392">
    <property type="entry name" value="HNH_3"/>
    <property type="match status" value="1"/>
</dbReference>
<evidence type="ECO:0000313" key="2">
    <source>
        <dbReference type="EMBL" id="KKN69137.1"/>
    </source>
</evidence>
<dbReference type="SUPFAM" id="SSF54060">
    <property type="entry name" value="His-Me finger endonucleases"/>
    <property type="match status" value="1"/>
</dbReference>
<proteinExistence type="predicted"/>
<dbReference type="Gene3D" id="1.10.260.40">
    <property type="entry name" value="lambda repressor-like DNA-binding domains"/>
    <property type="match status" value="1"/>
</dbReference>
<dbReference type="AlphaFoldDB" id="A0A0F9T2R6"/>
<dbReference type="GO" id="GO:0003677">
    <property type="term" value="F:DNA binding"/>
    <property type="evidence" value="ECO:0007669"/>
    <property type="project" value="InterPro"/>
</dbReference>
<sequence>MKDRKTPESYNSYNWDELVSNCIADETKVTFRGAPYYLRQKDRYYIGALPPPQLLLHRAIWTFCNGPIPPRHHIHHIDHNRQNNHPSNLKCMSISEHSKHHVPYRESKSTRSEKEDHVIIDLYAQLKSVIRVGMAVGRSQRFVWVVLNEHRITMDGFGGGSSPKLTVQQVSEIKVLLRKGSLMQQEIAREFNVSPSVISRIKTGNYTGQR</sequence>
<dbReference type="InterPro" id="IPR010982">
    <property type="entry name" value="Lambda_DNA-bd_dom_sf"/>
</dbReference>
<feature type="domain" description="HNH nuclease" evidence="1">
    <location>
        <begin position="50"/>
        <end position="98"/>
    </location>
</feature>